<dbReference type="Proteomes" id="UP000321577">
    <property type="component" value="Unassembled WGS sequence"/>
</dbReference>
<dbReference type="SUPFAM" id="SSF56784">
    <property type="entry name" value="HAD-like"/>
    <property type="match status" value="1"/>
</dbReference>
<dbReference type="NCBIfam" id="TIGR01509">
    <property type="entry name" value="HAD-SF-IA-v3"/>
    <property type="match status" value="1"/>
</dbReference>
<dbReference type="OrthoDB" id="9797415at2"/>
<name>A0A512MBS4_9BACT</name>
<organism evidence="1 2">
    <name type="scientific">Brevifollis gellanilyticus</name>
    <dbReference type="NCBI Taxonomy" id="748831"/>
    <lineage>
        <taxon>Bacteria</taxon>
        <taxon>Pseudomonadati</taxon>
        <taxon>Verrucomicrobiota</taxon>
        <taxon>Verrucomicrobiia</taxon>
        <taxon>Verrucomicrobiales</taxon>
        <taxon>Verrucomicrobiaceae</taxon>
    </lineage>
</organism>
<dbReference type="InterPro" id="IPR023214">
    <property type="entry name" value="HAD_sf"/>
</dbReference>
<dbReference type="EMBL" id="BKAG01000021">
    <property type="protein sequence ID" value="GEP43801.1"/>
    <property type="molecule type" value="Genomic_DNA"/>
</dbReference>
<dbReference type="InterPro" id="IPR036412">
    <property type="entry name" value="HAD-like_sf"/>
</dbReference>
<keyword evidence="2" id="KW-1185">Reference proteome</keyword>
<dbReference type="AlphaFoldDB" id="A0A512MBS4"/>
<protein>
    <submittedName>
        <fullName evidence="1">Haloacid dehalogenase</fullName>
    </submittedName>
</protein>
<proteinExistence type="predicted"/>
<evidence type="ECO:0000313" key="1">
    <source>
        <dbReference type="EMBL" id="GEP43801.1"/>
    </source>
</evidence>
<dbReference type="PANTHER" id="PTHR43611">
    <property type="entry name" value="ALPHA-D-GLUCOSE 1-PHOSPHATE PHOSPHATASE"/>
    <property type="match status" value="1"/>
</dbReference>
<dbReference type="Pfam" id="PF00702">
    <property type="entry name" value="Hydrolase"/>
    <property type="match status" value="1"/>
</dbReference>
<evidence type="ECO:0000313" key="2">
    <source>
        <dbReference type="Proteomes" id="UP000321577"/>
    </source>
</evidence>
<accession>A0A512MBS4</accession>
<dbReference type="InterPro" id="IPR023198">
    <property type="entry name" value="PGP-like_dom2"/>
</dbReference>
<reference evidence="1 2" key="1">
    <citation type="submission" date="2019-07" db="EMBL/GenBank/DDBJ databases">
        <title>Whole genome shotgun sequence of Brevifollis gellanilyticus NBRC 108608.</title>
        <authorList>
            <person name="Hosoyama A."/>
            <person name="Uohara A."/>
            <person name="Ohji S."/>
            <person name="Ichikawa N."/>
        </authorList>
    </citation>
    <scope>NUCLEOTIDE SEQUENCE [LARGE SCALE GENOMIC DNA]</scope>
    <source>
        <strain evidence="1 2">NBRC 108608</strain>
    </source>
</reference>
<dbReference type="Gene3D" id="3.40.50.1000">
    <property type="entry name" value="HAD superfamily/HAD-like"/>
    <property type="match status" value="1"/>
</dbReference>
<dbReference type="Gene3D" id="1.10.150.240">
    <property type="entry name" value="Putative phosphatase, domain 2"/>
    <property type="match status" value="1"/>
</dbReference>
<sequence>MSQPAILSDIGNVLVTFDFKIAATRATEFSPHPAELLLTRLDPIKLPYENGDMDDDTFVTEAIQLLEFRGTPDQFRHIWCDIFAENSAMDKTLLGLQGHLPMYLLSNTSGLHKDYLLSSFDIFRHFQGGVYSYSAKCSKPHASIFNVTAKELSLDPERTFFIDDLEANIATARELGFHTHHYQMSQHEALEKDLAQWLEKQGVVTH</sequence>
<dbReference type="RefSeq" id="WP_146851371.1">
    <property type="nucleotide sequence ID" value="NZ_BKAG01000021.1"/>
</dbReference>
<dbReference type="InterPro" id="IPR006439">
    <property type="entry name" value="HAD-SF_hydro_IA"/>
</dbReference>
<comment type="caution">
    <text evidence="1">The sequence shown here is derived from an EMBL/GenBank/DDBJ whole genome shotgun (WGS) entry which is preliminary data.</text>
</comment>
<dbReference type="PANTHER" id="PTHR43611:SF3">
    <property type="entry name" value="FLAVIN MONONUCLEOTIDE HYDROLASE 1, CHLOROPLATIC"/>
    <property type="match status" value="1"/>
</dbReference>
<gene>
    <name evidence="1" type="ORF">BGE01nite_30920</name>
</gene>